<evidence type="ECO:0000256" key="1">
    <source>
        <dbReference type="SAM" id="MobiDB-lite"/>
    </source>
</evidence>
<comment type="caution">
    <text evidence="2">The sequence shown here is derived from an EMBL/GenBank/DDBJ whole genome shotgun (WGS) entry which is preliminary data.</text>
</comment>
<feature type="compositionally biased region" description="Low complexity" evidence="1">
    <location>
        <begin position="224"/>
        <end position="243"/>
    </location>
</feature>
<evidence type="ECO:0000313" key="2">
    <source>
        <dbReference type="EMBL" id="GJT52148.1"/>
    </source>
</evidence>
<sequence>MAALVISISLDVSIKSVGSSFLRVILIGSIFVEVPVAPEVGAAVASTAEVLKLDTHSSSKVNPSESSPPPVSVAPMVSPFLCSDDSESDTEILERHVSPTTSTLEIPTASILPAPSVVVAPSSEFPLASVDAPLEIPLRYASHHLDHFTSRSSAGHSSLDHSSSGNSILGHSLAGHSPPDTTIADSSTPHRFVHPPIARTPWCNEAYLRRKSALLSTMYPPMTSESLAGDSSSESSAEPSRKR</sequence>
<feature type="compositionally biased region" description="Polar residues" evidence="1">
    <location>
        <begin position="179"/>
        <end position="189"/>
    </location>
</feature>
<feature type="region of interest" description="Disordered" evidence="1">
    <location>
        <begin position="149"/>
        <end position="191"/>
    </location>
</feature>
<dbReference type="Proteomes" id="UP001151760">
    <property type="component" value="Unassembled WGS sequence"/>
</dbReference>
<keyword evidence="3" id="KW-1185">Reference proteome</keyword>
<evidence type="ECO:0000313" key="3">
    <source>
        <dbReference type="Proteomes" id="UP001151760"/>
    </source>
</evidence>
<name>A0ABQ5EN12_9ASTR</name>
<reference evidence="2" key="1">
    <citation type="journal article" date="2022" name="Int. J. Mol. Sci.">
        <title>Draft Genome of Tanacetum Coccineum: Genomic Comparison of Closely Related Tanacetum-Family Plants.</title>
        <authorList>
            <person name="Yamashiro T."/>
            <person name="Shiraishi A."/>
            <person name="Nakayama K."/>
            <person name="Satake H."/>
        </authorList>
    </citation>
    <scope>NUCLEOTIDE SEQUENCE</scope>
</reference>
<protein>
    <submittedName>
        <fullName evidence="2">Uncharacterized protein</fullName>
    </submittedName>
</protein>
<gene>
    <name evidence="2" type="ORF">Tco_0978305</name>
</gene>
<feature type="non-terminal residue" evidence="2">
    <location>
        <position position="243"/>
    </location>
</feature>
<reference evidence="2" key="2">
    <citation type="submission" date="2022-01" db="EMBL/GenBank/DDBJ databases">
        <authorList>
            <person name="Yamashiro T."/>
            <person name="Shiraishi A."/>
            <person name="Satake H."/>
            <person name="Nakayama K."/>
        </authorList>
    </citation>
    <scope>NUCLEOTIDE SEQUENCE</scope>
</reference>
<accession>A0ABQ5EN12</accession>
<dbReference type="EMBL" id="BQNB010016468">
    <property type="protein sequence ID" value="GJT52148.1"/>
    <property type="molecule type" value="Genomic_DNA"/>
</dbReference>
<feature type="region of interest" description="Disordered" evidence="1">
    <location>
        <begin position="221"/>
        <end position="243"/>
    </location>
</feature>
<feature type="compositionally biased region" description="Low complexity" evidence="1">
    <location>
        <begin position="150"/>
        <end position="167"/>
    </location>
</feature>
<proteinExistence type="predicted"/>
<organism evidence="2 3">
    <name type="scientific">Tanacetum coccineum</name>
    <dbReference type="NCBI Taxonomy" id="301880"/>
    <lineage>
        <taxon>Eukaryota</taxon>
        <taxon>Viridiplantae</taxon>
        <taxon>Streptophyta</taxon>
        <taxon>Embryophyta</taxon>
        <taxon>Tracheophyta</taxon>
        <taxon>Spermatophyta</taxon>
        <taxon>Magnoliopsida</taxon>
        <taxon>eudicotyledons</taxon>
        <taxon>Gunneridae</taxon>
        <taxon>Pentapetalae</taxon>
        <taxon>asterids</taxon>
        <taxon>campanulids</taxon>
        <taxon>Asterales</taxon>
        <taxon>Asteraceae</taxon>
        <taxon>Asteroideae</taxon>
        <taxon>Anthemideae</taxon>
        <taxon>Anthemidinae</taxon>
        <taxon>Tanacetum</taxon>
    </lineage>
</organism>